<dbReference type="Proteomes" id="UP000024837">
    <property type="component" value="Unassembled WGS sequence"/>
</dbReference>
<gene>
    <name evidence="2" type="ORF">DRE_02602</name>
</gene>
<feature type="domain" description="F-box" evidence="1">
    <location>
        <begin position="115"/>
        <end position="149"/>
    </location>
</feature>
<reference evidence="2 3" key="1">
    <citation type="submission" date="2013-05" db="EMBL/GenBank/DDBJ databases">
        <title>Drechslerella stenobrocha genome reveals carnivorous origination and mechanical trapping mechanism of predatory fungi.</title>
        <authorList>
            <person name="Liu X."/>
            <person name="Zhang W."/>
            <person name="Liu K."/>
        </authorList>
    </citation>
    <scope>NUCLEOTIDE SEQUENCE [LARGE SCALE GENOMIC DNA]</scope>
    <source>
        <strain evidence="2 3">248</strain>
    </source>
</reference>
<dbReference type="EMBL" id="KI966406">
    <property type="protein sequence ID" value="EWC48023.1"/>
    <property type="molecule type" value="Genomic_DNA"/>
</dbReference>
<name>W7I6X7_9PEZI</name>
<dbReference type="SUPFAM" id="SSF81383">
    <property type="entry name" value="F-box domain"/>
    <property type="match status" value="1"/>
</dbReference>
<dbReference type="InterPro" id="IPR001810">
    <property type="entry name" value="F-box_dom"/>
</dbReference>
<evidence type="ECO:0000259" key="1">
    <source>
        <dbReference type="Pfam" id="PF00646"/>
    </source>
</evidence>
<dbReference type="OrthoDB" id="5426171at2759"/>
<accession>W7I6X7</accession>
<dbReference type="Pfam" id="PF00646">
    <property type="entry name" value="F-box"/>
    <property type="match status" value="1"/>
</dbReference>
<protein>
    <recommendedName>
        <fullName evidence="1">F-box domain-containing protein</fullName>
    </recommendedName>
</protein>
<dbReference type="AlphaFoldDB" id="W7I6X7"/>
<dbReference type="HOGENOM" id="CLU_653866_0_0_1"/>
<dbReference type="InterPro" id="IPR036047">
    <property type="entry name" value="F-box-like_dom_sf"/>
</dbReference>
<evidence type="ECO:0000313" key="2">
    <source>
        <dbReference type="EMBL" id="EWC48023.1"/>
    </source>
</evidence>
<evidence type="ECO:0000313" key="3">
    <source>
        <dbReference type="Proteomes" id="UP000024837"/>
    </source>
</evidence>
<keyword evidence="3" id="KW-1185">Reference proteome</keyword>
<organism evidence="2 3">
    <name type="scientific">Drechslerella stenobrocha 248</name>
    <dbReference type="NCBI Taxonomy" id="1043628"/>
    <lineage>
        <taxon>Eukaryota</taxon>
        <taxon>Fungi</taxon>
        <taxon>Dikarya</taxon>
        <taxon>Ascomycota</taxon>
        <taxon>Pezizomycotina</taxon>
        <taxon>Orbiliomycetes</taxon>
        <taxon>Orbiliales</taxon>
        <taxon>Orbiliaceae</taxon>
        <taxon>Drechslerella</taxon>
    </lineage>
</organism>
<sequence length="420" mass="48288">MSLSIKSYFSKFLDGFKAGQLNDAKRERPAGFDMGSHLHLTNPISFCGSPQLAIGIKGRIQTLHTSIHRLKVKLTKNLSTRRLPAPALPERKAALGQQHETNRLFLATGRAPLNALPDALLVHIFQQMEYSQLPKLLCLNKRCRKVLLNNYHLIMSYPMVITSRYEHCLLALDFPTSWADNQSTYFYTALHRVIMHQDCFLVVADILTDEFFGFWEVSAARNPMLKRIYNDMTKGAGWEAVRNEMLARLVNQAWKRGVKNERAVKYLEWLVPVGYEWIATAGQRADKDKEIDISVYVSNSSAGGDNNDNLQKRRSEDSTMVSRDVDILRQAVHYALDPIVREDISYSFPTVRLEALHPTQILELMKIEVAPWSWRHEDQVEEIKKVHMGSFKAAEQLDSYREGWERMREAIDLVLKVENL</sequence>
<proteinExistence type="predicted"/>